<dbReference type="GO" id="GO:0003677">
    <property type="term" value="F:DNA binding"/>
    <property type="evidence" value="ECO:0007669"/>
    <property type="project" value="UniProtKB-UniRule"/>
</dbReference>
<protein>
    <recommendedName>
        <fullName evidence="9">Beta sliding clamp</fullName>
    </recommendedName>
</protein>
<name>A0A1F5K940_9BACT</name>
<dbReference type="GO" id="GO:0005737">
    <property type="term" value="C:cytoplasm"/>
    <property type="evidence" value="ECO:0007669"/>
    <property type="project" value="UniProtKB-SubCell"/>
</dbReference>
<keyword evidence="8" id="KW-0238">DNA-binding</keyword>
<keyword evidence="5 9" id="KW-0548">Nucleotidyltransferase</keyword>
<evidence type="ECO:0000256" key="5">
    <source>
        <dbReference type="ARBA" id="ARBA00022695"/>
    </source>
</evidence>
<comment type="function">
    <text evidence="9">Confers DNA tethering and processivity to DNA polymerases and other proteins. Acts as a clamp, forming a ring around DNA (a reaction catalyzed by the clamp-loading complex) which diffuses in an ATP-independent manner freely and bidirectionally along dsDNA. Initially characterized for its ability to contact the catalytic subunit of DNA polymerase III (Pol III), a complex, multichain enzyme responsible for most of the replicative synthesis in bacteria; Pol III exhibits 3'-5' exonuclease proofreading activity. The beta chain is required for initiation of replication as well as for processivity of DNA replication.</text>
</comment>
<dbReference type="InterPro" id="IPR022637">
    <property type="entry name" value="DNA_polIII_beta_cen"/>
</dbReference>
<dbReference type="Pfam" id="PF02768">
    <property type="entry name" value="DNA_pol3_beta_3"/>
    <property type="match status" value="1"/>
</dbReference>
<dbReference type="PIRSF" id="PIRSF000804">
    <property type="entry name" value="DNA_pol_III_b"/>
    <property type="match status" value="1"/>
</dbReference>
<evidence type="ECO:0000256" key="3">
    <source>
        <dbReference type="ARBA" id="ARBA00022490"/>
    </source>
</evidence>
<accession>A0A1F5K940</accession>
<feature type="domain" description="DNA polymerase III beta sliding clamp central" evidence="11">
    <location>
        <begin position="133"/>
        <end position="242"/>
    </location>
</feature>
<dbReference type="InterPro" id="IPR001001">
    <property type="entry name" value="DNA_polIII_beta"/>
</dbReference>
<evidence type="ECO:0000256" key="2">
    <source>
        <dbReference type="ARBA" id="ARBA00010752"/>
    </source>
</evidence>
<dbReference type="PANTHER" id="PTHR30478">
    <property type="entry name" value="DNA POLYMERASE III SUBUNIT BETA"/>
    <property type="match status" value="1"/>
</dbReference>
<evidence type="ECO:0000259" key="11">
    <source>
        <dbReference type="Pfam" id="PF02767"/>
    </source>
</evidence>
<dbReference type="SUPFAM" id="SSF55979">
    <property type="entry name" value="DNA clamp"/>
    <property type="match status" value="3"/>
</dbReference>
<evidence type="ECO:0000256" key="6">
    <source>
        <dbReference type="ARBA" id="ARBA00022705"/>
    </source>
</evidence>
<dbReference type="GO" id="GO:0003887">
    <property type="term" value="F:DNA-directed DNA polymerase activity"/>
    <property type="evidence" value="ECO:0007669"/>
    <property type="project" value="UniProtKB-UniRule"/>
</dbReference>
<sequence length="367" mass="39989">MKFSILQQDLLPVLSSVSRSVGIRSTLPVLGNILISAEEKKIKLVSTNLEIGVIKYISADVLEEGEITIPAKTIVELIQSLGSVKIDFETEGEILNISSGKFKASINGIGANEFPVIPLPEGTGISFKKEELKSCAQILFASAVDEGRPVLTGILTQLSGGRLDFVATDGFRLAHKEVKIDDLSEFKSLIPRKTFEEVLRIVGEVVEDEVGIEIYTNSSQNQIIFKIAQTVVSSRLIEGSFPSWEKIIPSEFKARAVIDRGELVSAAKLASVFAKTDANTVTFKVQKDRFIISSQAKELGSQINEVEAQVEGEELEIAYNSKFLLDVLSAADTTQLIMEFSGPLSPTLVKPVGVEGLEYILMPVRLS</sequence>
<dbReference type="Gene3D" id="3.10.150.10">
    <property type="entry name" value="DNA Polymerase III, subunit A, domain 2"/>
    <property type="match status" value="1"/>
</dbReference>
<dbReference type="GO" id="GO:0008408">
    <property type="term" value="F:3'-5' exonuclease activity"/>
    <property type="evidence" value="ECO:0007669"/>
    <property type="project" value="InterPro"/>
</dbReference>
<dbReference type="GO" id="GO:0006271">
    <property type="term" value="P:DNA strand elongation involved in DNA replication"/>
    <property type="evidence" value="ECO:0007669"/>
    <property type="project" value="TreeGrafter"/>
</dbReference>
<dbReference type="SMART" id="SM00480">
    <property type="entry name" value="POL3Bc"/>
    <property type="match status" value="1"/>
</dbReference>
<dbReference type="Proteomes" id="UP000176527">
    <property type="component" value="Unassembled WGS sequence"/>
</dbReference>
<dbReference type="PANTHER" id="PTHR30478:SF0">
    <property type="entry name" value="BETA SLIDING CLAMP"/>
    <property type="match status" value="1"/>
</dbReference>
<dbReference type="InterPro" id="IPR046938">
    <property type="entry name" value="DNA_clamp_sf"/>
</dbReference>
<keyword evidence="6 9" id="KW-0235">DNA replication</keyword>
<organism evidence="13 14">
    <name type="scientific">Candidatus Daviesbacteria bacterium RIFCSPHIGHO2_12_FULL_37_11</name>
    <dbReference type="NCBI Taxonomy" id="1797777"/>
    <lineage>
        <taxon>Bacteria</taxon>
        <taxon>Candidatus Daviesiibacteriota</taxon>
    </lineage>
</organism>
<dbReference type="Gene3D" id="3.70.10.10">
    <property type="match status" value="1"/>
</dbReference>
<gene>
    <name evidence="13" type="ORF">A3F00_01235</name>
</gene>
<feature type="domain" description="DNA polymerase III beta sliding clamp N-terminal" evidence="10">
    <location>
        <begin position="1"/>
        <end position="118"/>
    </location>
</feature>
<dbReference type="AlphaFoldDB" id="A0A1F5K940"/>
<comment type="subunit">
    <text evidence="9">Forms a ring-shaped head-to-tail homodimer around DNA.</text>
</comment>
<evidence type="ECO:0000259" key="12">
    <source>
        <dbReference type="Pfam" id="PF02768"/>
    </source>
</evidence>
<comment type="caution">
    <text evidence="13">The sequence shown here is derived from an EMBL/GenBank/DDBJ whole genome shotgun (WGS) entry which is preliminary data.</text>
</comment>
<comment type="similarity">
    <text evidence="2 9">Belongs to the beta sliding clamp family.</text>
</comment>
<evidence type="ECO:0000256" key="1">
    <source>
        <dbReference type="ARBA" id="ARBA00004496"/>
    </source>
</evidence>
<dbReference type="InterPro" id="IPR022635">
    <property type="entry name" value="DNA_polIII_beta_C"/>
</dbReference>
<dbReference type="GO" id="GO:0009360">
    <property type="term" value="C:DNA polymerase III complex"/>
    <property type="evidence" value="ECO:0007669"/>
    <property type="project" value="InterPro"/>
</dbReference>
<dbReference type="Pfam" id="PF00712">
    <property type="entry name" value="DNA_pol3_beta"/>
    <property type="match status" value="1"/>
</dbReference>
<dbReference type="CDD" id="cd00140">
    <property type="entry name" value="beta_clamp"/>
    <property type="match status" value="1"/>
</dbReference>
<proteinExistence type="inferred from homology"/>
<dbReference type="NCBIfam" id="TIGR00663">
    <property type="entry name" value="dnan"/>
    <property type="match status" value="1"/>
</dbReference>
<reference evidence="13 14" key="1">
    <citation type="journal article" date="2016" name="Nat. Commun.">
        <title>Thousands of microbial genomes shed light on interconnected biogeochemical processes in an aquifer system.</title>
        <authorList>
            <person name="Anantharaman K."/>
            <person name="Brown C.T."/>
            <person name="Hug L.A."/>
            <person name="Sharon I."/>
            <person name="Castelle C.J."/>
            <person name="Probst A.J."/>
            <person name="Thomas B.C."/>
            <person name="Singh A."/>
            <person name="Wilkins M.J."/>
            <person name="Karaoz U."/>
            <person name="Brodie E.L."/>
            <person name="Williams K.H."/>
            <person name="Hubbard S.S."/>
            <person name="Banfield J.F."/>
        </authorList>
    </citation>
    <scope>NUCLEOTIDE SEQUENCE [LARGE SCALE GENOMIC DNA]</scope>
</reference>
<evidence type="ECO:0000256" key="9">
    <source>
        <dbReference type="PIRNR" id="PIRNR000804"/>
    </source>
</evidence>
<keyword evidence="4 9" id="KW-0808">Transferase</keyword>
<comment type="subcellular location">
    <subcellularLocation>
        <location evidence="1 9">Cytoplasm</location>
    </subcellularLocation>
</comment>
<evidence type="ECO:0000259" key="10">
    <source>
        <dbReference type="Pfam" id="PF00712"/>
    </source>
</evidence>
<evidence type="ECO:0000313" key="14">
    <source>
        <dbReference type="Proteomes" id="UP000176527"/>
    </source>
</evidence>
<keyword evidence="7 9" id="KW-0239">DNA-directed DNA polymerase</keyword>
<evidence type="ECO:0000256" key="8">
    <source>
        <dbReference type="ARBA" id="ARBA00023125"/>
    </source>
</evidence>
<evidence type="ECO:0000256" key="7">
    <source>
        <dbReference type="ARBA" id="ARBA00022932"/>
    </source>
</evidence>
<feature type="domain" description="DNA polymerase III beta sliding clamp C-terminal" evidence="12">
    <location>
        <begin position="246"/>
        <end position="365"/>
    </location>
</feature>
<dbReference type="InterPro" id="IPR022634">
    <property type="entry name" value="DNA_polIII_beta_N"/>
</dbReference>
<evidence type="ECO:0000313" key="13">
    <source>
        <dbReference type="EMBL" id="OGE37472.1"/>
    </source>
</evidence>
<dbReference type="EMBL" id="MFDE01000042">
    <property type="protein sequence ID" value="OGE37472.1"/>
    <property type="molecule type" value="Genomic_DNA"/>
</dbReference>
<evidence type="ECO:0000256" key="4">
    <source>
        <dbReference type="ARBA" id="ARBA00022679"/>
    </source>
</evidence>
<dbReference type="Pfam" id="PF02767">
    <property type="entry name" value="DNA_pol3_beta_2"/>
    <property type="match status" value="1"/>
</dbReference>
<keyword evidence="3 9" id="KW-0963">Cytoplasm</keyword>